<dbReference type="GO" id="GO:0007264">
    <property type="term" value="P:small GTPase-mediated signal transduction"/>
    <property type="evidence" value="ECO:0007669"/>
    <property type="project" value="UniProtKB-UniRule"/>
</dbReference>
<keyword evidence="3 5" id="KW-0343">GTPase activation</keyword>
<evidence type="ECO:0000256" key="5">
    <source>
        <dbReference type="PIRNR" id="PIRNR016550"/>
    </source>
</evidence>
<dbReference type="InterPro" id="IPR018203">
    <property type="entry name" value="GDP_dissociation_inhibitor"/>
</dbReference>
<evidence type="ECO:0000256" key="4">
    <source>
        <dbReference type="ARBA" id="ARBA00022490"/>
    </source>
</evidence>
<dbReference type="InterPro" id="IPR036188">
    <property type="entry name" value="FAD/NAD-bd_sf"/>
</dbReference>
<evidence type="ECO:0000313" key="7">
    <source>
        <dbReference type="Proteomes" id="UP001161247"/>
    </source>
</evidence>
<comment type="function">
    <text evidence="5">Substrate-binding subunit of the Rab geranylgeranyltransferase (GGTase) complex. Binds unprenylated Rab proteins.</text>
</comment>
<comment type="similarity">
    <text evidence="2 5">Belongs to the Rab GDI family.</text>
</comment>
<gene>
    <name evidence="6" type="ORF">OLC1_LOCUS18134</name>
</gene>
<organism evidence="6 7">
    <name type="scientific">Oldenlandia corymbosa var. corymbosa</name>
    <dbReference type="NCBI Taxonomy" id="529605"/>
    <lineage>
        <taxon>Eukaryota</taxon>
        <taxon>Viridiplantae</taxon>
        <taxon>Streptophyta</taxon>
        <taxon>Embryophyta</taxon>
        <taxon>Tracheophyta</taxon>
        <taxon>Spermatophyta</taxon>
        <taxon>Magnoliopsida</taxon>
        <taxon>eudicotyledons</taxon>
        <taxon>Gunneridae</taxon>
        <taxon>Pentapetalae</taxon>
        <taxon>asterids</taxon>
        <taxon>lamiids</taxon>
        <taxon>Gentianales</taxon>
        <taxon>Rubiaceae</taxon>
        <taxon>Rubioideae</taxon>
        <taxon>Spermacoceae</taxon>
        <taxon>Hedyotis-Oldenlandia complex</taxon>
        <taxon>Oldenlandia</taxon>
    </lineage>
</organism>
<dbReference type="Gene3D" id="3.30.519.10">
    <property type="entry name" value="Guanine Nucleotide Dissociation Inhibitor, domain 2"/>
    <property type="match status" value="1"/>
</dbReference>
<dbReference type="PANTHER" id="PTHR11787">
    <property type="entry name" value="RAB GDP-DISSOCIATION INHIBITOR"/>
    <property type="match status" value="1"/>
</dbReference>
<dbReference type="GO" id="GO:0005096">
    <property type="term" value="F:GTPase activator activity"/>
    <property type="evidence" value="ECO:0007669"/>
    <property type="project" value="UniProtKB-UniRule"/>
</dbReference>
<dbReference type="PRINTS" id="PR00891">
    <property type="entry name" value="RABGDIREP"/>
</dbReference>
<dbReference type="AlphaFoldDB" id="A0AAV1DUS7"/>
<dbReference type="GO" id="GO:0005634">
    <property type="term" value="C:nucleus"/>
    <property type="evidence" value="ECO:0007669"/>
    <property type="project" value="TreeGrafter"/>
</dbReference>
<dbReference type="GO" id="GO:0006886">
    <property type="term" value="P:intracellular protein transport"/>
    <property type="evidence" value="ECO:0007669"/>
    <property type="project" value="InterPro"/>
</dbReference>
<keyword evidence="4 5" id="KW-0963">Cytoplasm</keyword>
<reference evidence="6" key="1">
    <citation type="submission" date="2023-03" db="EMBL/GenBank/DDBJ databases">
        <authorList>
            <person name="Julca I."/>
        </authorList>
    </citation>
    <scope>NUCLEOTIDE SEQUENCE</scope>
</reference>
<dbReference type="Pfam" id="PF00996">
    <property type="entry name" value="GDI"/>
    <property type="match status" value="2"/>
</dbReference>
<dbReference type="InterPro" id="IPR001738">
    <property type="entry name" value="Rab_escort"/>
</dbReference>
<comment type="subcellular location">
    <subcellularLocation>
        <location evidence="1 5">Cytoplasm</location>
    </subcellularLocation>
</comment>
<protein>
    <recommendedName>
        <fullName evidence="5">Rab escort protein 1</fullName>
    </recommendedName>
</protein>
<dbReference type="GO" id="GO:0005829">
    <property type="term" value="C:cytosol"/>
    <property type="evidence" value="ECO:0007669"/>
    <property type="project" value="TreeGrafter"/>
</dbReference>
<dbReference type="PANTHER" id="PTHR11787:SF4">
    <property type="entry name" value="CHM, RAB ESCORT PROTEIN 1"/>
    <property type="match status" value="1"/>
</dbReference>
<dbReference type="GO" id="GO:0005968">
    <property type="term" value="C:Rab-protein geranylgeranyltransferase complex"/>
    <property type="evidence" value="ECO:0007669"/>
    <property type="project" value="UniProtKB-UniRule"/>
</dbReference>
<keyword evidence="7" id="KW-1185">Reference proteome</keyword>
<proteinExistence type="inferred from homology"/>
<dbReference type="Gene3D" id="1.10.405.10">
    <property type="entry name" value="Guanine Nucleotide Dissociation Inhibitor, domain 1"/>
    <property type="match status" value="1"/>
</dbReference>
<dbReference type="PIRSF" id="PIRSF016550">
    <property type="entry name" value="Rab_ger_ger_transf_A_euk"/>
    <property type="match status" value="1"/>
</dbReference>
<dbReference type="Proteomes" id="UP001161247">
    <property type="component" value="Chromosome 6"/>
</dbReference>
<evidence type="ECO:0000256" key="1">
    <source>
        <dbReference type="ARBA" id="ARBA00004496"/>
    </source>
</evidence>
<dbReference type="SUPFAM" id="SSF51905">
    <property type="entry name" value="FAD/NAD(P)-binding domain"/>
    <property type="match status" value="1"/>
</dbReference>
<evidence type="ECO:0000256" key="3">
    <source>
        <dbReference type="ARBA" id="ARBA00022468"/>
    </source>
</evidence>
<dbReference type="GO" id="GO:0005092">
    <property type="term" value="F:GDP-dissociation inhibitor activity"/>
    <property type="evidence" value="ECO:0007669"/>
    <property type="project" value="InterPro"/>
</dbReference>
<dbReference type="SUPFAM" id="SSF54373">
    <property type="entry name" value="FAD-linked reductases, C-terminal domain"/>
    <property type="match status" value="1"/>
</dbReference>
<evidence type="ECO:0000313" key="6">
    <source>
        <dbReference type="EMBL" id="CAI9110493.1"/>
    </source>
</evidence>
<name>A0AAV1DUS7_OLDCO</name>
<dbReference type="EMBL" id="OX459123">
    <property type="protein sequence ID" value="CAI9110493.1"/>
    <property type="molecule type" value="Genomic_DNA"/>
</dbReference>
<dbReference type="Gene3D" id="3.50.50.60">
    <property type="entry name" value="FAD/NAD(P)-binding domain"/>
    <property type="match status" value="1"/>
</dbReference>
<sequence length="550" mass="60728">MEDWSCYPPIEPSNFDLIIVGTGLPESILAAAASAAGKTVLHLDSSHSYGCHFASLSLQDFTDFLQTHSKTQSPLPEIEPSSGECNVLPLVTRPVYSSLEVNVYSPEIIEKSSKFSLDLAGPRLMFCADSMVDLILQTDINQYMDFKSVESSFICEGDDCNLWSVPDSRSAIFKDKVLSFTEKNQLMRFFKLVQKHYEDKSDEANAKISDEDLESPFAEFMSKKIGMSSKLKSVILYAISMADYEQDSVEQCKNVLKTKEGLDRLILYHASIGRFPNAPGAMIYPMYGQGELPQAFCRRAAVKGCLHVLRMPVVALLVDKDVGSYKGVRLATGQELFSQRLILSPSYVVPSGLVRPPNPLQEGINDMGTADAKQKVIRAICITKASLKSDVANCLVFLPPQSLCPEQQTSIRAFQLSSNVAACPPDLFVVYLSSVCEDVVQGKKLMNLAIDALFTVPVSKDPDENCTEHDSEFTTTKVKPTLLWSILYVQDQTAVEIDTVSSTFMPDGTLLYNNLLEATTKLFQTMYPGEVFLPKATSSDTVVEDVESDL</sequence>
<accession>A0AAV1DUS7</accession>
<dbReference type="GO" id="GO:0016192">
    <property type="term" value="P:vesicle-mediated transport"/>
    <property type="evidence" value="ECO:0007669"/>
    <property type="project" value="TreeGrafter"/>
</dbReference>
<evidence type="ECO:0000256" key="2">
    <source>
        <dbReference type="ARBA" id="ARBA00005593"/>
    </source>
</evidence>